<accession>A0ABT6JE21</accession>
<keyword evidence="1" id="KW-0472">Membrane</keyword>
<evidence type="ECO:0000313" key="2">
    <source>
        <dbReference type="EMBL" id="MDH5828924.1"/>
    </source>
</evidence>
<dbReference type="RefSeq" id="WP_280598817.1">
    <property type="nucleotide sequence ID" value="NZ_JARXRN010000003.1"/>
</dbReference>
<dbReference type="EMBL" id="JARXRN010000003">
    <property type="protein sequence ID" value="MDH5828924.1"/>
    <property type="molecule type" value="Genomic_DNA"/>
</dbReference>
<gene>
    <name evidence="2" type="ORF">QFW80_00095</name>
</gene>
<comment type="caution">
    <text evidence="2">The sequence shown here is derived from an EMBL/GenBank/DDBJ whole genome shotgun (WGS) entry which is preliminary data.</text>
</comment>
<keyword evidence="1" id="KW-0812">Transmembrane</keyword>
<feature type="transmembrane region" description="Helical" evidence="1">
    <location>
        <begin position="36"/>
        <end position="55"/>
    </location>
</feature>
<proteinExistence type="predicted"/>
<feature type="transmembrane region" description="Helical" evidence="1">
    <location>
        <begin position="12"/>
        <end position="30"/>
    </location>
</feature>
<sequence length="78" mass="8593">MKADSPPSILKTDLTVLAVLAGFVIATFVFRDSLGLWVFIVVGLATLVQLFRVVFLRGDRGILKKLWDALKDGFWGIG</sequence>
<dbReference type="Proteomes" id="UP001156831">
    <property type="component" value="Unassembled WGS sequence"/>
</dbReference>
<name>A0ABT6JE21_9GAMM</name>
<organism evidence="2 3">
    <name type="scientific">Luteimonas rhizosphaericola</name>
    <dbReference type="NCBI Taxonomy" id="3042024"/>
    <lineage>
        <taxon>Bacteria</taxon>
        <taxon>Pseudomonadati</taxon>
        <taxon>Pseudomonadota</taxon>
        <taxon>Gammaproteobacteria</taxon>
        <taxon>Lysobacterales</taxon>
        <taxon>Lysobacteraceae</taxon>
        <taxon>Luteimonas</taxon>
    </lineage>
</organism>
<evidence type="ECO:0000313" key="3">
    <source>
        <dbReference type="Proteomes" id="UP001156831"/>
    </source>
</evidence>
<evidence type="ECO:0000256" key="1">
    <source>
        <dbReference type="SAM" id="Phobius"/>
    </source>
</evidence>
<keyword evidence="3" id="KW-1185">Reference proteome</keyword>
<evidence type="ECO:0008006" key="4">
    <source>
        <dbReference type="Google" id="ProtNLM"/>
    </source>
</evidence>
<reference evidence="2 3" key="1">
    <citation type="submission" date="2023-04" db="EMBL/GenBank/DDBJ databases">
        <title>Luteimonas sp. M1R5S18.</title>
        <authorList>
            <person name="Sun J.-Q."/>
        </authorList>
    </citation>
    <scope>NUCLEOTIDE SEQUENCE [LARGE SCALE GENOMIC DNA]</scope>
    <source>
        <strain evidence="2 3">M1R5S18</strain>
    </source>
</reference>
<protein>
    <recommendedName>
        <fullName evidence="4">Phosphatidate cytidylyltransferase</fullName>
    </recommendedName>
</protein>
<keyword evidence="1" id="KW-1133">Transmembrane helix</keyword>